<name>A0A444FGX2_ENSVE</name>
<evidence type="ECO:0000313" key="2">
    <source>
        <dbReference type="Proteomes" id="UP000287651"/>
    </source>
</evidence>
<reference evidence="1 2" key="1">
    <citation type="journal article" date="2014" name="Agronomy (Basel)">
        <title>A Draft Genome Sequence for Ensete ventricosum, the Drought-Tolerant Tree Against Hunger.</title>
        <authorList>
            <person name="Harrison J."/>
            <person name="Moore K.A."/>
            <person name="Paszkiewicz K."/>
            <person name="Jones T."/>
            <person name="Grant M."/>
            <person name="Ambacheew D."/>
            <person name="Muzemil S."/>
            <person name="Studholme D.J."/>
        </authorList>
    </citation>
    <scope>NUCLEOTIDE SEQUENCE [LARGE SCALE GENOMIC DNA]</scope>
</reference>
<gene>
    <name evidence="1" type="ORF">B296_00024864</name>
</gene>
<comment type="caution">
    <text evidence="1">The sequence shown here is derived from an EMBL/GenBank/DDBJ whole genome shotgun (WGS) entry which is preliminary data.</text>
</comment>
<dbReference type="AlphaFoldDB" id="A0A444FGX2"/>
<protein>
    <submittedName>
        <fullName evidence="1">Uncharacterized protein</fullName>
    </submittedName>
</protein>
<dbReference type="EMBL" id="AMZH03008047">
    <property type="protein sequence ID" value="RRT59830.1"/>
    <property type="molecule type" value="Genomic_DNA"/>
</dbReference>
<dbReference type="Proteomes" id="UP000287651">
    <property type="component" value="Unassembled WGS sequence"/>
</dbReference>
<organism evidence="1 2">
    <name type="scientific">Ensete ventricosum</name>
    <name type="common">Abyssinian banana</name>
    <name type="synonym">Musa ensete</name>
    <dbReference type="NCBI Taxonomy" id="4639"/>
    <lineage>
        <taxon>Eukaryota</taxon>
        <taxon>Viridiplantae</taxon>
        <taxon>Streptophyta</taxon>
        <taxon>Embryophyta</taxon>
        <taxon>Tracheophyta</taxon>
        <taxon>Spermatophyta</taxon>
        <taxon>Magnoliopsida</taxon>
        <taxon>Liliopsida</taxon>
        <taxon>Zingiberales</taxon>
        <taxon>Musaceae</taxon>
        <taxon>Ensete</taxon>
    </lineage>
</organism>
<sequence>MVKKTRSKSCFCRSGEKLSLKRRGGRHCRLEEEEAKADEWQRKPGRGTGGLAMGPGEEEETNDENRSRGGDRGLCLCLEKERGTEGGVTSPTAGGRCWLRKANVRIDLIGVKGE</sequence>
<evidence type="ECO:0000313" key="1">
    <source>
        <dbReference type="EMBL" id="RRT59830.1"/>
    </source>
</evidence>
<proteinExistence type="predicted"/>
<accession>A0A444FGX2</accession>